<organism evidence="1 2">
    <name type="scientific">Amycolatopsis cynarae</name>
    <dbReference type="NCBI Taxonomy" id="2995223"/>
    <lineage>
        <taxon>Bacteria</taxon>
        <taxon>Bacillati</taxon>
        <taxon>Actinomycetota</taxon>
        <taxon>Actinomycetes</taxon>
        <taxon>Pseudonocardiales</taxon>
        <taxon>Pseudonocardiaceae</taxon>
        <taxon>Amycolatopsis</taxon>
    </lineage>
</organism>
<evidence type="ECO:0000313" key="1">
    <source>
        <dbReference type="EMBL" id="WAL67116.1"/>
    </source>
</evidence>
<evidence type="ECO:0000313" key="2">
    <source>
        <dbReference type="Proteomes" id="UP001163203"/>
    </source>
</evidence>
<dbReference type="Proteomes" id="UP001163203">
    <property type="component" value="Chromosome"/>
</dbReference>
<reference evidence="1" key="1">
    <citation type="submission" date="2022-11" db="EMBL/GenBank/DDBJ databases">
        <authorList>
            <person name="Mo P."/>
        </authorList>
    </citation>
    <scope>NUCLEOTIDE SEQUENCE</scope>
    <source>
        <strain evidence="1">HUAS 11-8</strain>
    </source>
</reference>
<gene>
    <name evidence="1" type="ORF">ORV05_04830</name>
</gene>
<accession>A0ABY7B4K5</accession>
<sequence>MSHTCACRSCDRLTHDEICPGCTGELVDALRALAYTEVDDRRPDAAAEAEGIEQYRPGLVADLLDVVTRQTRFSTGIGVIVRAAETPIPPDLKAAALLHTLTTDVGAYATAFARHHPHLRPRLGSVADAAAWMADFPGLLAAWPGVEQVHAAITSLVARVRRVVDRPAELHCLGRCTGCKAPLYARADKPVIRCRCGRAHDVAFRRQWLLAEAADQLGTAIEIARALSSLLARPVSVDTIRGWAARGRLAARPPHPHDPRGHPTYRVGDVTDLVLAAAQRGKGSAA</sequence>
<dbReference type="RefSeq" id="WP_268757242.1">
    <property type="nucleotide sequence ID" value="NZ_CP113836.1"/>
</dbReference>
<evidence type="ECO:0008006" key="3">
    <source>
        <dbReference type="Google" id="ProtNLM"/>
    </source>
</evidence>
<name>A0ABY7B4K5_9PSEU</name>
<dbReference type="EMBL" id="CP113836">
    <property type="protein sequence ID" value="WAL67116.1"/>
    <property type="molecule type" value="Genomic_DNA"/>
</dbReference>
<proteinExistence type="predicted"/>
<keyword evidence="2" id="KW-1185">Reference proteome</keyword>
<protein>
    <recommendedName>
        <fullName evidence="3">MerR family transcriptional regulator</fullName>
    </recommendedName>
</protein>